<dbReference type="AlphaFoldDB" id="A0A7K3PF37"/>
<protein>
    <submittedName>
        <fullName evidence="1">Uncharacterized protein</fullName>
    </submittedName>
</protein>
<organism evidence="1 2">
    <name type="scientific">Streptomyces coelicoflavus</name>
    <dbReference type="NCBI Taxonomy" id="285562"/>
    <lineage>
        <taxon>Bacteria</taxon>
        <taxon>Bacillati</taxon>
        <taxon>Actinomycetota</taxon>
        <taxon>Actinomycetes</taxon>
        <taxon>Kitasatosporales</taxon>
        <taxon>Streptomycetaceae</taxon>
        <taxon>Streptomyces</taxon>
    </lineage>
</organism>
<evidence type="ECO:0000313" key="1">
    <source>
        <dbReference type="EMBL" id="NEB08473.1"/>
    </source>
</evidence>
<dbReference type="Proteomes" id="UP000470446">
    <property type="component" value="Unassembled WGS sequence"/>
</dbReference>
<reference evidence="1 2" key="1">
    <citation type="submission" date="2020-01" db="EMBL/GenBank/DDBJ databases">
        <title>Insect and environment-associated Actinomycetes.</title>
        <authorList>
            <person name="Currrie C."/>
            <person name="Chevrette M."/>
            <person name="Carlson C."/>
            <person name="Stubbendieck R."/>
            <person name="Wendt-Pienkowski E."/>
        </authorList>
    </citation>
    <scope>NUCLEOTIDE SEQUENCE [LARGE SCALE GENOMIC DNA]</scope>
    <source>
        <strain evidence="1 2">SID14163</strain>
    </source>
</reference>
<sequence length="66" mass="7368">MAENHVWVKVVSFSKVRVVMKAQGIDDPDARERLETALKNLADVTLAVTGKPFDALRIEYLPAEDV</sequence>
<accession>A0A7K3PF37</accession>
<proteinExistence type="predicted"/>
<dbReference type="EMBL" id="JAAGMA010000167">
    <property type="protein sequence ID" value="NEB08473.1"/>
    <property type="molecule type" value="Genomic_DNA"/>
</dbReference>
<name>A0A7K3PF37_9ACTN</name>
<comment type="caution">
    <text evidence="1">The sequence shown here is derived from an EMBL/GenBank/DDBJ whole genome shotgun (WGS) entry which is preliminary data.</text>
</comment>
<gene>
    <name evidence="1" type="ORF">G3I32_06235</name>
</gene>
<dbReference type="RefSeq" id="WP_164244320.1">
    <property type="nucleotide sequence ID" value="NZ_JAAGMA010000167.1"/>
</dbReference>
<evidence type="ECO:0000313" key="2">
    <source>
        <dbReference type="Proteomes" id="UP000470446"/>
    </source>
</evidence>